<comment type="caution">
    <text evidence="1">The sequence shown here is derived from an EMBL/GenBank/DDBJ whole genome shotgun (WGS) entry which is preliminary data.</text>
</comment>
<dbReference type="Pfam" id="PF08183">
    <property type="entry name" value="SpoV"/>
    <property type="match status" value="1"/>
</dbReference>
<reference evidence="1 2" key="1">
    <citation type="submission" date="2017-10" db="EMBL/GenBank/DDBJ databases">
        <title>Bacillus sp. nov., a halophilic bacterium isolated from a Keqin Lake.</title>
        <authorList>
            <person name="Wang H."/>
        </authorList>
    </citation>
    <scope>NUCLEOTIDE SEQUENCE [LARGE SCALE GENOMIC DNA]</scope>
    <source>
        <strain evidence="1 2">KQ-12</strain>
    </source>
</reference>
<evidence type="ECO:0000313" key="1">
    <source>
        <dbReference type="EMBL" id="PYZ93194.1"/>
    </source>
</evidence>
<evidence type="ECO:0000313" key="2">
    <source>
        <dbReference type="Proteomes" id="UP000248214"/>
    </source>
</evidence>
<dbReference type="Proteomes" id="UP000248214">
    <property type="component" value="Unassembled WGS sequence"/>
</dbReference>
<proteinExistence type="predicted"/>
<sequence length="54" mass="6219">MCNNEIVISDFSITRALRIEVFFRGGESMKFYTIKLPKFIGGFVRAVIGTFRKN</sequence>
<dbReference type="NCBIfam" id="NF011327">
    <property type="entry name" value="PRK14741.1"/>
    <property type="match status" value="1"/>
</dbReference>
<keyword evidence="2" id="KW-1185">Reference proteome</keyword>
<organism evidence="1 2">
    <name type="scientific">Salipaludibacillus keqinensis</name>
    <dbReference type="NCBI Taxonomy" id="2045207"/>
    <lineage>
        <taxon>Bacteria</taxon>
        <taxon>Bacillati</taxon>
        <taxon>Bacillota</taxon>
        <taxon>Bacilli</taxon>
        <taxon>Bacillales</taxon>
        <taxon>Bacillaceae</taxon>
    </lineage>
</organism>
<accession>A0A323TH16</accession>
<dbReference type="InterPro" id="IPR012609">
    <property type="entry name" value="Spore_V_M"/>
</dbReference>
<name>A0A323TH16_9BACI</name>
<protein>
    <submittedName>
        <fullName evidence="1">Stage V sporulation protein SpoVM</fullName>
    </submittedName>
</protein>
<gene>
    <name evidence="1" type="ORF">CR194_08315</name>
</gene>
<dbReference type="AlphaFoldDB" id="A0A323TH16"/>
<dbReference type="EMBL" id="PDOD01000002">
    <property type="protein sequence ID" value="PYZ93194.1"/>
    <property type="molecule type" value="Genomic_DNA"/>
</dbReference>
<dbReference type="NCBIfam" id="NF033436">
    <property type="entry name" value="SpoVM_broad"/>
    <property type="match status" value="1"/>
</dbReference>